<reference evidence="3 4" key="1">
    <citation type="submission" date="2020-02" db="EMBL/GenBank/DDBJ databases">
        <title>Out from the shadows clarifying the taxonomy of the family Cryomorphaceae and related taxa by utilizing the GTDB taxonomic framework.</title>
        <authorList>
            <person name="Bowman J.P."/>
        </authorList>
    </citation>
    <scope>NUCLEOTIDE SEQUENCE [LARGE SCALE GENOMIC DNA]</scope>
    <source>
        <strain evidence="3 4">QSSC 1-22</strain>
    </source>
</reference>
<dbReference type="Pfam" id="PF01368">
    <property type="entry name" value="DHH"/>
    <property type="match status" value="1"/>
</dbReference>
<dbReference type="PANTHER" id="PTHR47618:SF1">
    <property type="entry name" value="BIFUNCTIONAL OLIGORIBONUCLEASE AND PAP PHOSPHATASE NRNA"/>
    <property type="match status" value="1"/>
</dbReference>
<dbReference type="Proteomes" id="UP000486602">
    <property type="component" value="Unassembled WGS sequence"/>
</dbReference>
<evidence type="ECO:0000313" key="4">
    <source>
        <dbReference type="Proteomes" id="UP000486602"/>
    </source>
</evidence>
<dbReference type="AlphaFoldDB" id="A0A7K3WUT3"/>
<feature type="domain" description="DDH" evidence="1">
    <location>
        <begin position="19"/>
        <end position="170"/>
    </location>
</feature>
<comment type="caution">
    <text evidence="3">The sequence shown here is derived from an EMBL/GenBank/DDBJ whole genome shotgun (WGS) entry which is preliminary data.</text>
</comment>
<dbReference type="Pfam" id="PF02272">
    <property type="entry name" value="DHHA1"/>
    <property type="match status" value="1"/>
</dbReference>
<protein>
    <submittedName>
        <fullName evidence="3">Bifunctional oligoribonuclease/PAP phosphatase NrnA</fullName>
    </submittedName>
</protein>
<evidence type="ECO:0000259" key="1">
    <source>
        <dbReference type="Pfam" id="PF01368"/>
    </source>
</evidence>
<dbReference type="GO" id="GO:0003676">
    <property type="term" value="F:nucleic acid binding"/>
    <property type="evidence" value="ECO:0007669"/>
    <property type="project" value="InterPro"/>
</dbReference>
<organism evidence="3 4">
    <name type="scientific">Cryomorpha ignava</name>
    <dbReference type="NCBI Taxonomy" id="101383"/>
    <lineage>
        <taxon>Bacteria</taxon>
        <taxon>Pseudomonadati</taxon>
        <taxon>Bacteroidota</taxon>
        <taxon>Flavobacteriia</taxon>
        <taxon>Flavobacteriales</taxon>
        <taxon>Cryomorphaceae</taxon>
        <taxon>Cryomorpha</taxon>
    </lineage>
</organism>
<dbReference type="InterPro" id="IPR038763">
    <property type="entry name" value="DHH_sf"/>
</dbReference>
<evidence type="ECO:0000259" key="2">
    <source>
        <dbReference type="Pfam" id="PF02272"/>
    </source>
</evidence>
<evidence type="ECO:0000313" key="3">
    <source>
        <dbReference type="EMBL" id="NEN25417.1"/>
    </source>
</evidence>
<dbReference type="InterPro" id="IPR001667">
    <property type="entry name" value="DDH_dom"/>
</dbReference>
<gene>
    <name evidence="3" type="ORF">G3O08_18120</name>
</gene>
<dbReference type="PANTHER" id="PTHR47618">
    <property type="entry name" value="BIFUNCTIONAL OLIGORIBONUCLEASE AND PAP PHOSPHATASE NRNA"/>
    <property type="match status" value="1"/>
</dbReference>
<dbReference type="RefSeq" id="WP_163286885.1">
    <property type="nucleotide sequence ID" value="NZ_JAAGVY010000053.1"/>
</dbReference>
<proteinExistence type="predicted"/>
<feature type="domain" description="DHHA1" evidence="2">
    <location>
        <begin position="247"/>
        <end position="329"/>
    </location>
</feature>
<accession>A0A7K3WUT3</accession>
<dbReference type="InterPro" id="IPR051319">
    <property type="entry name" value="Oligoribo/pAp-PDE_c-di-AMP_PDE"/>
</dbReference>
<sequence length="340" mass="37553">MINTLTTDTIIKLLSPKPRIVITIHRGPDGDAVGSGLGWMHILANAGMQATVIAPDAYPDFLKWMPGNDGVVVYESQKEVAQKAIDDADLIFCLDFNSPSRMGDLAEAVTTANKPIVVVDHHQQPDEFAQGYYTDDTASSTAEMIYRLCEALNWEQYIDHDAAICLYTGIVTDTGSFRFSSVSPRLMRIAADLMEKGIDHTRIYREVYDSNTFERLKLRGFALSEKLEVLPNSATAFIALKEKELKKFNFQKGDTEGLVNYALSIDGVGLAAFFAEKDGMIKISLRSKGNYDVNKLARAHFEGGGHVNAAGGRKLDSMKNTIDRFKEIVAQEADKIKASI</sequence>
<dbReference type="InterPro" id="IPR003156">
    <property type="entry name" value="DHHA1_dom"/>
</dbReference>
<dbReference type="SUPFAM" id="SSF64182">
    <property type="entry name" value="DHH phosphoesterases"/>
    <property type="match status" value="1"/>
</dbReference>
<keyword evidence="4" id="KW-1185">Reference proteome</keyword>
<name>A0A7K3WUT3_9FLAO</name>
<dbReference type="Gene3D" id="3.10.310.30">
    <property type="match status" value="1"/>
</dbReference>
<dbReference type="Gene3D" id="3.90.1640.10">
    <property type="entry name" value="inorganic pyrophosphatase (n-terminal core)"/>
    <property type="match status" value="1"/>
</dbReference>
<dbReference type="EMBL" id="JAAGVY010000053">
    <property type="protein sequence ID" value="NEN25417.1"/>
    <property type="molecule type" value="Genomic_DNA"/>
</dbReference>